<dbReference type="EMBL" id="JARQWQ010000028">
    <property type="protein sequence ID" value="KAK2562659.1"/>
    <property type="molecule type" value="Genomic_DNA"/>
</dbReference>
<dbReference type="InterPro" id="IPR045249">
    <property type="entry name" value="HARBI1-like"/>
</dbReference>
<proteinExistence type="inferred from homology"/>
<reference evidence="9" key="1">
    <citation type="journal article" date="2023" name="G3 (Bethesda)">
        <title>Whole genome assembly and annotation of the endangered Caribbean coral Acropora cervicornis.</title>
        <authorList>
            <person name="Selwyn J.D."/>
            <person name="Vollmer S.V."/>
        </authorList>
    </citation>
    <scope>NUCLEOTIDE SEQUENCE</scope>
    <source>
        <strain evidence="9">K2</strain>
    </source>
</reference>
<dbReference type="InterPro" id="IPR027806">
    <property type="entry name" value="HARBI1_dom"/>
</dbReference>
<keyword evidence="10" id="KW-1185">Reference proteome</keyword>
<accession>A0AAD9QK53</accession>
<evidence type="ECO:0000256" key="5">
    <source>
        <dbReference type="ARBA" id="ARBA00022723"/>
    </source>
</evidence>
<dbReference type="AlphaFoldDB" id="A0AAD9QK53"/>
<keyword evidence="5" id="KW-0479">Metal-binding</keyword>
<dbReference type="GO" id="GO:0004518">
    <property type="term" value="F:nuclease activity"/>
    <property type="evidence" value="ECO:0007669"/>
    <property type="project" value="UniProtKB-KW"/>
</dbReference>
<dbReference type="Pfam" id="PF13359">
    <property type="entry name" value="DDE_Tnp_4"/>
    <property type="match status" value="1"/>
</dbReference>
<evidence type="ECO:0000313" key="9">
    <source>
        <dbReference type="EMBL" id="KAK2562659.1"/>
    </source>
</evidence>
<dbReference type="GO" id="GO:0016787">
    <property type="term" value="F:hydrolase activity"/>
    <property type="evidence" value="ECO:0007669"/>
    <property type="project" value="UniProtKB-KW"/>
</dbReference>
<dbReference type="PANTHER" id="PTHR22930">
    <property type="match status" value="1"/>
</dbReference>
<evidence type="ECO:0000256" key="3">
    <source>
        <dbReference type="ARBA" id="ARBA00006958"/>
    </source>
</evidence>
<reference evidence="9" key="2">
    <citation type="journal article" date="2023" name="Science">
        <title>Genomic signatures of disease resistance in endangered staghorn corals.</title>
        <authorList>
            <person name="Vollmer S.V."/>
            <person name="Selwyn J.D."/>
            <person name="Despard B.A."/>
            <person name="Roesel C.L."/>
        </authorList>
    </citation>
    <scope>NUCLEOTIDE SEQUENCE</scope>
    <source>
        <strain evidence="9">K2</strain>
    </source>
</reference>
<feature type="domain" description="DDE Tnp4" evidence="8">
    <location>
        <begin position="101"/>
        <end position="263"/>
    </location>
</feature>
<comment type="subcellular location">
    <subcellularLocation>
        <location evidence="2">Nucleus</location>
    </subcellularLocation>
</comment>
<evidence type="ECO:0000256" key="2">
    <source>
        <dbReference type="ARBA" id="ARBA00004123"/>
    </source>
</evidence>
<comment type="cofactor">
    <cofactor evidence="1">
        <name>a divalent metal cation</name>
        <dbReference type="ChEBI" id="CHEBI:60240"/>
    </cofactor>
</comment>
<organism evidence="9 10">
    <name type="scientific">Acropora cervicornis</name>
    <name type="common">Staghorn coral</name>
    <dbReference type="NCBI Taxonomy" id="6130"/>
    <lineage>
        <taxon>Eukaryota</taxon>
        <taxon>Metazoa</taxon>
        <taxon>Cnidaria</taxon>
        <taxon>Anthozoa</taxon>
        <taxon>Hexacorallia</taxon>
        <taxon>Scleractinia</taxon>
        <taxon>Astrocoeniina</taxon>
        <taxon>Acroporidae</taxon>
        <taxon>Acropora</taxon>
    </lineage>
</organism>
<evidence type="ECO:0000256" key="1">
    <source>
        <dbReference type="ARBA" id="ARBA00001968"/>
    </source>
</evidence>
<name>A0AAD9QK53_ACRCE</name>
<comment type="similarity">
    <text evidence="3">Belongs to the HARBI1 family.</text>
</comment>
<evidence type="ECO:0000256" key="7">
    <source>
        <dbReference type="ARBA" id="ARBA00023242"/>
    </source>
</evidence>
<keyword evidence="4" id="KW-0540">Nuclease</keyword>
<dbReference type="PANTHER" id="PTHR22930:SF85">
    <property type="entry name" value="GH03217P-RELATED"/>
    <property type="match status" value="1"/>
</dbReference>
<evidence type="ECO:0000259" key="8">
    <source>
        <dbReference type="Pfam" id="PF13359"/>
    </source>
</evidence>
<gene>
    <name evidence="9" type="ORF">P5673_014352</name>
</gene>
<evidence type="ECO:0000313" key="10">
    <source>
        <dbReference type="Proteomes" id="UP001249851"/>
    </source>
</evidence>
<keyword evidence="6" id="KW-0378">Hydrolase</keyword>
<sequence>MLAFIWLHSQETKDSREHRFWVKPGTTDLWWQNTIQNHCLEEELRKNFRMNKNEFMKLVDELQPFVTPDPRSPQRGISAGGGEISCMLEAKDWVFMVLSAVDGTHIPIMQPYVNSQDYYSYKMKYTLNVQSVCDYSGKFIDADIRWPGTIHYAKVFSYSSINGVLKEQTQPYLCRTLLPVRDKVGLLLPCDPAYPLLPYIMKEDATCTTDAEVLFNQMIHDARNAIECAYRRLKERWQILTMPINFKLQDVPSIILACFVFYNCCEQHNVGIDDAAVHQQIQQDSLIQPSRAVERRYTYTSLGGTNIRNITVEPQLSGLVGTSVKSPDN</sequence>
<evidence type="ECO:0000256" key="6">
    <source>
        <dbReference type="ARBA" id="ARBA00022801"/>
    </source>
</evidence>
<comment type="caution">
    <text evidence="9">The sequence shown here is derived from an EMBL/GenBank/DDBJ whole genome shotgun (WGS) entry which is preliminary data.</text>
</comment>
<dbReference type="Proteomes" id="UP001249851">
    <property type="component" value="Unassembled WGS sequence"/>
</dbReference>
<dbReference type="GO" id="GO:0005634">
    <property type="term" value="C:nucleus"/>
    <property type="evidence" value="ECO:0007669"/>
    <property type="project" value="UniProtKB-SubCell"/>
</dbReference>
<protein>
    <submittedName>
        <fullName evidence="9">Protein ANTAGONIST OF LIKE HETEROCHROMATIN PROTEIN 1</fullName>
    </submittedName>
</protein>
<dbReference type="GO" id="GO:0046872">
    <property type="term" value="F:metal ion binding"/>
    <property type="evidence" value="ECO:0007669"/>
    <property type="project" value="UniProtKB-KW"/>
</dbReference>
<keyword evidence="7" id="KW-0539">Nucleus</keyword>
<evidence type="ECO:0000256" key="4">
    <source>
        <dbReference type="ARBA" id="ARBA00022722"/>
    </source>
</evidence>